<dbReference type="SUPFAM" id="SSF52540">
    <property type="entry name" value="P-loop containing nucleoside triphosphate hydrolases"/>
    <property type="match status" value="1"/>
</dbReference>
<dbReference type="PROSITE" id="PS50297">
    <property type="entry name" value="ANK_REP_REGION"/>
    <property type="match status" value="2"/>
</dbReference>
<dbReference type="GO" id="GO:0016887">
    <property type="term" value="F:ATP hydrolysis activity"/>
    <property type="evidence" value="ECO:0007669"/>
    <property type="project" value="InterPro"/>
</dbReference>
<dbReference type="PROSITE" id="PS50088">
    <property type="entry name" value="ANK_REPEAT"/>
    <property type="match status" value="2"/>
</dbReference>
<dbReference type="Pfam" id="PF00023">
    <property type="entry name" value="Ank"/>
    <property type="match status" value="1"/>
</dbReference>
<keyword evidence="2" id="KW-0547">Nucleotide-binding</keyword>
<gene>
    <name evidence="6" type="ORF">Gotri_001698</name>
</gene>
<dbReference type="Gene3D" id="1.25.40.20">
    <property type="entry name" value="Ankyrin repeat-containing domain"/>
    <property type="match status" value="1"/>
</dbReference>
<dbReference type="AlphaFoldDB" id="A0A7J9FFP5"/>
<dbReference type="PANTHER" id="PTHR43392:SF2">
    <property type="entry name" value="AAA-TYPE ATPASE FAMILY PROTEIN _ ANKYRIN REPEAT FAMILY PROTEIN"/>
    <property type="match status" value="1"/>
</dbReference>
<proteinExistence type="inferred from homology"/>
<reference evidence="6 7" key="1">
    <citation type="journal article" date="2019" name="Genome Biol. Evol.">
        <title>Insights into the evolution of the New World diploid cottons (Gossypium, subgenus Houzingenia) based on genome sequencing.</title>
        <authorList>
            <person name="Grover C.E."/>
            <person name="Arick M.A. 2nd"/>
            <person name="Thrash A."/>
            <person name="Conover J.L."/>
            <person name="Sanders W.S."/>
            <person name="Peterson D.G."/>
            <person name="Frelichowski J.E."/>
            <person name="Scheffler J.A."/>
            <person name="Scheffler B.E."/>
            <person name="Wendel J.F."/>
        </authorList>
    </citation>
    <scope>NUCLEOTIDE SEQUENCE [LARGE SCALE GENOMIC DNA]</scope>
    <source>
        <strain evidence="6">8</strain>
        <tissue evidence="6">Leaf</tissue>
    </source>
</reference>
<dbReference type="Pfam" id="PF00004">
    <property type="entry name" value="AAA"/>
    <property type="match status" value="1"/>
</dbReference>
<evidence type="ECO:0000256" key="1">
    <source>
        <dbReference type="ARBA" id="ARBA00010378"/>
    </source>
</evidence>
<evidence type="ECO:0000313" key="6">
    <source>
        <dbReference type="EMBL" id="MBA0784077.1"/>
    </source>
</evidence>
<evidence type="ECO:0000256" key="4">
    <source>
        <dbReference type="PROSITE-ProRule" id="PRU00023"/>
    </source>
</evidence>
<dbReference type="Gene3D" id="1.10.8.60">
    <property type="match status" value="1"/>
</dbReference>
<dbReference type="PRINTS" id="PR00819">
    <property type="entry name" value="CBXCFQXSUPER"/>
</dbReference>
<dbReference type="GO" id="GO:0005524">
    <property type="term" value="F:ATP binding"/>
    <property type="evidence" value="ECO:0007669"/>
    <property type="project" value="UniProtKB-KW"/>
</dbReference>
<evidence type="ECO:0000256" key="2">
    <source>
        <dbReference type="ARBA" id="ARBA00022741"/>
    </source>
</evidence>
<dbReference type="PANTHER" id="PTHR43392">
    <property type="entry name" value="AAA-TYPE ATPASE FAMILY PROTEIN / ANKYRIN REPEAT FAMILY PROTEIN"/>
    <property type="match status" value="1"/>
</dbReference>
<keyword evidence="3" id="KW-0067">ATP-binding</keyword>
<dbReference type="EMBL" id="JABEZW010000013">
    <property type="protein sequence ID" value="MBA0784077.1"/>
    <property type="molecule type" value="Genomic_DNA"/>
</dbReference>
<dbReference type="FunFam" id="3.40.50.300:FF:000216">
    <property type="entry name" value="Type VII secretion ATPase EccA"/>
    <property type="match status" value="1"/>
</dbReference>
<keyword evidence="7" id="KW-1185">Reference proteome</keyword>
<dbReference type="Proteomes" id="UP000593568">
    <property type="component" value="Unassembled WGS sequence"/>
</dbReference>
<name>A0A7J9FFP5_9ROSI</name>
<feature type="repeat" description="ANK" evidence="4">
    <location>
        <begin position="85"/>
        <end position="117"/>
    </location>
</feature>
<dbReference type="InterPro" id="IPR003959">
    <property type="entry name" value="ATPase_AAA_core"/>
</dbReference>
<dbReference type="CDD" id="cd00009">
    <property type="entry name" value="AAA"/>
    <property type="match status" value="1"/>
</dbReference>
<evidence type="ECO:0000313" key="7">
    <source>
        <dbReference type="Proteomes" id="UP000593568"/>
    </source>
</evidence>
<organism evidence="6 7">
    <name type="scientific">Gossypium trilobum</name>
    <dbReference type="NCBI Taxonomy" id="34281"/>
    <lineage>
        <taxon>Eukaryota</taxon>
        <taxon>Viridiplantae</taxon>
        <taxon>Streptophyta</taxon>
        <taxon>Embryophyta</taxon>
        <taxon>Tracheophyta</taxon>
        <taxon>Spermatophyta</taxon>
        <taxon>Magnoliopsida</taxon>
        <taxon>eudicotyledons</taxon>
        <taxon>Gunneridae</taxon>
        <taxon>Pentapetalae</taxon>
        <taxon>rosids</taxon>
        <taxon>malvids</taxon>
        <taxon>Malvales</taxon>
        <taxon>Malvaceae</taxon>
        <taxon>Malvoideae</taxon>
        <taxon>Gossypium</taxon>
    </lineage>
</organism>
<accession>A0A7J9FFP5</accession>
<feature type="repeat" description="ANK" evidence="4">
    <location>
        <begin position="127"/>
        <end position="163"/>
    </location>
</feature>
<protein>
    <recommendedName>
        <fullName evidence="5">ATPase AAA-type core domain-containing protein</fullName>
    </recommendedName>
</protein>
<comment type="similarity">
    <text evidence="1">Belongs to the CbxX/CfxQ family.</text>
</comment>
<dbReference type="InterPro" id="IPR000641">
    <property type="entry name" value="CbxX/CfxQ"/>
</dbReference>
<comment type="caution">
    <text evidence="6">The sequence shown here is derived from an EMBL/GenBank/DDBJ whole genome shotgun (WGS) entry which is preliminary data.</text>
</comment>
<evidence type="ECO:0000256" key="3">
    <source>
        <dbReference type="ARBA" id="ARBA00022840"/>
    </source>
</evidence>
<keyword evidence="4" id="KW-0040">ANK repeat</keyword>
<dbReference type="InterPro" id="IPR002110">
    <property type="entry name" value="Ankyrin_rpt"/>
</dbReference>
<evidence type="ECO:0000259" key="5">
    <source>
        <dbReference type="Pfam" id="PF00004"/>
    </source>
</evidence>
<dbReference type="InterPro" id="IPR050773">
    <property type="entry name" value="CbxX/CfxQ_RuBisCO_ESX"/>
</dbReference>
<dbReference type="InterPro" id="IPR027417">
    <property type="entry name" value="P-loop_NTPase"/>
</dbReference>
<dbReference type="PRINTS" id="PR01415">
    <property type="entry name" value="ANKYRIN"/>
</dbReference>
<dbReference type="Gene3D" id="3.40.50.300">
    <property type="entry name" value="P-loop containing nucleotide triphosphate hydrolases"/>
    <property type="match status" value="1"/>
</dbReference>
<feature type="domain" description="ATPase AAA-type core" evidence="5">
    <location>
        <begin position="279"/>
        <end position="387"/>
    </location>
</feature>
<dbReference type="Pfam" id="PF12796">
    <property type="entry name" value="Ank_2"/>
    <property type="match status" value="1"/>
</dbReference>
<dbReference type="SUPFAM" id="SSF48403">
    <property type="entry name" value="Ankyrin repeat"/>
    <property type="match status" value="1"/>
</dbReference>
<dbReference type="SMART" id="SM00248">
    <property type="entry name" value="ANK"/>
    <property type="match status" value="4"/>
</dbReference>
<dbReference type="InterPro" id="IPR036770">
    <property type="entry name" value="Ankyrin_rpt-contain_sf"/>
</dbReference>
<sequence>MKRRHQDQLSRPSKPTTIHGFAQYGDLDALRKLLNDNPSLLNERNPVMAQTPLHVSAGYDRVDIVKFLLDWQGPEKIEMEAKNMYGETPLHMAAKNGCNEAARLLLVHGAFIEAKANVIFLVSLFLNGMTPLHLAVWHTIRSDDYATVKTLLEYNADCSAEDNEGMTPIKHLSKGPGSEKLSELFHWHLEEQRKRRALEACGETKAKMSELENELLNIVGLNELKVQLRKWAKGMLLDERRRALGLKVGARRPPHMAFLGNPGTGCLVSMNDKMIIWPTGKTMVARILGKLLHMVGILPTDKVTEVQRTDLVGEFVGHTGPKTRRKIQEAEGGILFVDEAYRLIPMQKADDKDYGLEALEEIMSVMDSGKIVVIFAGYSEPMKRVIASNEGFCRRVTKFFHFSDFNSEELAKILHIKMNHQTEESLLYGFKLHSSCSVDAIARLIEEETTEKQRKEMNGGLVDPMLVNARENLDLRLDFNCINADELRTITLEDLKAGIQLLTP</sequence>